<dbReference type="GO" id="GO:0003677">
    <property type="term" value="F:DNA binding"/>
    <property type="evidence" value="ECO:0007669"/>
    <property type="project" value="InterPro"/>
</dbReference>
<dbReference type="Gene3D" id="3.10.50.30">
    <property type="entry name" value="Transcription elongation factor, GreA/GreB, C-terminal domain"/>
    <property type="match status" value="1"/>
</dbReference>
<feature type="compositionally biased region" description="Basic and acidic residues" evidence="1">
    <location>
        <begin position="113"/>
        <end position="136"/>
    </location>
</feature>
<accession>A0A0F9T0C1</accession>
<gene>
    <name evidence="2" type="ORF">LCGC14_0408300</name>
</gene>
<dbReference type="EMBL" id="LAZR01000357">
    <property type="protein sequence ID" value="KKN72689.1"/>
    <property type="molecule type" value="Genomic_DNA"/>
</dbReference>
<proteinExistence type="predicted"/>
<evidence type="ECO:0000256" key="1">
    <source>
        <dbReference type="SAM" id="MobiDB-lite"/>
    </source>
</evidence>
<sequence>MSPAKRFLADEDFFEAGMAQGVRAAAAALCDLPEISSVLKTRIREEKLGQLLGRDVHFSDKQADQILQKLMDAVLEVATGASEMDQCPDAEGEEAEAADGGVADHASFQVESGEVKAEPPEPEVEEQKTYRPRDLHMKRLERRGAMAPPSPPMRMFNPLDDLKGIEFTFAMVAGKNVAINAPQDLLAHMVYEFCSSISSTVEEDVRALQQYAGLRAISKKKMHLRGYCYDGKTGLTLPKLGPDELLRAVFRMARAAGLPVEIGVVKGAIPPAVPERFSYTYDPEALHAPAQSASVDEPVCGPGMIFRFRYADTGEIRSYYVAKGADDDKVMTNGTEMIANGSPLATAALGLGPGDSVDIGIASKERHIQILDVWDPAASGAVIEIN</sequence>
<protein>
    <submittedName>
        <fullName evidence="2">Uncharacterized protein</fullName>
    </submittedName>
</protein>
<feature type="region of interest" description="Disordered" evidence="1">
    <location>
        <begin position="110"/>
        <end position="136"/>
    </location>
</feature>
<dbReference type="AlphaFoldDB" id="A0A0F9T0C1"/>
<dbReference type="GO" id="GO:0032784">
    <property type="term" value="P:regulation of DNA-templated transcription elongation"/>
    <property type="evidence" value="ECO:0007669"/>
    <property type="project" value="InterPro"/>
</dbReference>
<dbReference type="InterPro" id="IPR036953">
    <property type="entry name" value="GreA/GreB_C_sf"/>
</dbReference>
<reference evidence="2" key="1">
    <citation type="journal article" date="2015" name="Nature">
        <title>Complex archaea that bridge the gap between prokaryotes and eukaryotes.</title>
        <authorList>
            <person name="Spang A."/>
            <person name="Saw J.H."/>
            <person name="Jorgensen S.L."/>
            <person name="Zaremba-Niedzwiedzka K."/>
            <person name="Martijn J."/>
            <person name="Lind A.E."/>
            <person name="van Eijk R."/>
            <person name="Schleper C."/>
            <person name="Guy L."/>
            <person name="Ettema T.J."/>
        </authorList>
    </citation>
    <scope>NUCLEOTIDE SEQUENCE</scope>
</reference>
<dbReference type="SUPFAM" id="SSF54534">
    <property type="entry name" value="FKBP-like"/>
    <property type="match status" value="1"/>
</dbReference>
<organism evidence="2">
    <name type="scientific">marine sediment metagenome</name>
    <dbReference type="NCBI Taxonomy" id="412755"/>
    <lineage>
        <taxon>unclassified sequences</taxon>
        <taxon>metagenomes</taxon>
        <taxon>ecological metagenomes</taxon>
    </lineage>
</organism>
<evidence type="ECO:0000313" key="2">
    <source>
        <dbReference type="EMBL" id="KKN72689.1"/>
    </source>
</evidence>
<comment type="caution">
    <text evidence="2">The sequence shown here is derived from an EMBL/GenBank/DDBJ whole genome shotgun (WGS) entry which is preliminary data.</text>
</comment>
<name>A0A0F9T0C1_9ZZZZ</name>